<dbReference type="Proteomes" id="UP000794436">
    <property type="component" value="Unassembled WGS sequence"/>
</dbReference>
<accession>A0A8K1C6J8</accession>
<name>A0A8K1C6J8_PYTOL</name>
<evidence type="ECO:0000313" key="1">
    <source>
        <dbReference type="EMBL" id="TMW57531.1"/>
    </source>
</evidence>
<organism evidence="1 2">
    <name type="scientific">Pythium oligandrum</name>
    <name type="common">Mycoparasitic fungus</name>
    <dbReference type="NCBI Taxonomy" id="41045"/>
    <lineage>
        <taxon>Eukaryota</taxon>
        <taxon>Sar</taxon>
        <taxon>Stramenopiles</taxon>
        <taxon>Oomycota</taxon>
        <taxon>Peronosporomycetes</taxon>
        <taxon>Pythiales</taxon>
        <taxon>Pythiaceae</taxon>
        <taxon>Pythium</taxon>
    </lineage>
</organism>
<gene>
    <name evidence="1" type="ORF">Poli38472_003456</name>
</gene>
<dbReference type="EMBL" id="SPLM01000144">
    <property type="protein sequence ID" value="TMW57531.1"/>
    <property type="molecule type" value="Genomic_DNA"/>
</dbReference>
<evidence type="ECO:0000313" key="2">
    <source>
        <dbReference type="Proteomes" id="UP000794436"/>
    </source>
</evidence>
<protein>
    <submittedName>
        <fullName evidence="1">Uncharacterized protein</fullName>
    </submittedName>
</protein>
<reference evidence="1" key="1">
    <citation type="submission" date="2019-03" db="EMBL/GenBank/DDBJ databases">
        <title>Long read genome sequence of the mycoparasitic Pythium oligandrum ATCC 38472 isolated from sugarbeet rhizosphere.</title>
        <authorList>
            <person name="Gaulin E."/>
        </authorList>
    </citation>
    <scope>NUCLEOTIDE SEQUENCE</scope>
    <source>
        <strain evidence="1">ATCC 38472_TT</strain>
    </source>
</reference>
<comment type="caution">
    <text evidence="1">The sequence shown here is derived from an EMBL/GenBank/DDBJ whole genome shotgun (WGS) entry which is preliminary data.</text>
</comment>
<keyword evidence="2" id="KW-1185">Reference proteome</keyword>
<sequence>MIMEPATHVQYVAGLAEHWQRMGQRDYLTKTLYERARGSVVAVSFVTPPKALVGLVCRNFYTASLRLVQYNVDGSVSVLLDNHSLMQYANCEDDAQKWHVIHLDKVCK</sequence>
<dbReference type="AlphaFoldDB" id="A0A8K1C6J8"/>
<proteinExistence type="predicted"/>
<dbReference type="OrthoDB" id="73161at2759"/>